<proteinExistence type="predicted"/>
<reference evidence="2" key="1">
    <citation type="submission" date="2020-05" db="EMBL/GenBank/DDBJ databases">
        <title>Frigoriglobus tundricola gen. nov., sp. nov., a psychrotolerant cellulolytic planctomycete of the family Gemmataceae with two divergent copies of 16S rRNA gene.</title>
        <authorList>
            <person name="Kulichevskaya I.S."/>
            <person name="Ivanova A.A."/>
            <person name="Naumoff D.G."/>
            <person name="Beletsky A.V."/>
            <person name="Rijpstra W.I.C."/>
            <person name="Sinninghe Damste J.S."/>
            <person name="Mardanov A.V."/>
            <person name="Ravin N.V."/>
            <person name="Dedysh S.N."/>
        </authorList>
    </citation>
    <scope>NUCLEOTIDE SEQUENCE [LARGE SCALE GENOMIC DNA]</scope>
    <source>
        <strain evidence="2">PL17</strain>
    </source>
</reference>
<dbReference type="InterPro" id="IPR011990">
    <property type="entry name" value="TPR-like_helical_dom_sf"/>
</dbReference>
<gene>
    <name evidence="1" type="ORF">FTUN_3146</name>
</gene>
<dbReference type="SUPFAM" id="SSF48452">
    <property type="entry name" value="TPR-like"/>
    <property type="match status" value="1"/>
</dbReference>
<dbReference type="Gene3D" id="1.25.40.10">
    <property type="entry name" value="Tetratricopeptide repeat domain"/>
    <property type="match status" value="1"/>
</dbReference>
<evidence type="ECO:0000313" key="2">
    <source>
        <dbReference type="Proteomes" id="UP000503447"/>
    </source>
</evidence>
<dbReference type="KEGG" id="ftj:FTUN_3146"/>
<protein>
    <submittedName>
        <fullName evidence="1">Uncharacterized protein</fullName>
    </submittedName>
</protein>
<sequence>MIKMPLVNMSGAATLAAAEGLAALGVGDTVRARQKYAEAGAILEAEMKVRHGGGEKQLLRFLAATQYYKGGDYQKAQDLAHKIDARVLPKNVRGLLPQFLKDVKLRTSPGYVAGIRQTLLKLWQQKQPAESLAVLQEHPYVLPPVSLAFVRAALCGELANFRAAALFFANAIRQAPDDVGLVLTTAAQPLLLRSQDRLAEAWEYAQCQVELVPHPVTFVTASIICYHRACTAHAEDRKTHFAEQLAFVEKAWDVYQKLDLMQQNHPDMRAYVAFGLELAGTMGLRQGNKQRGKEVWEQAVKLGANASHPWKQRASVADPSEEVSQAVEAWNLSERETHFFTRFTPEPSIRQQLEVVGA</sequence>
<accession>A0A6M5YQF6</accession>
<dbReference type="EMBL" id="CP053452">
    <property type="protein sequence ID" value="QJW95596.1"/>
    <property type="molecule type" value="Genomic_DNA"/>
</dbReference>
<dbReference type="Proteomes" id="UP000503447">
    <property type="component" value="Chromosome"/>
</dbReference>
<keyword evidence="2" id="KW-1185">Reference proteome</keyword>
<dbReference type="AlphaFoldDB" id="A0A6M5YQF6"/>
<evidence type="ECO:0000313" key="1">
    <source>
        <dbReference type="EMBL" id="QJW95596.1"/>
    </source>
</evidence>
<name>A0A6M5YQF6_9BACT</name>
<organism evidence="1 2">
    <name type="scientific">Frigoriglobus tundricola</name>
    <dbReference type="NCBI Taxonomy" id="2774151"/>
    <lineage>
        <taxon>Bacteria</taxon>
        <taxon>Pseudomonadati</taxon>
        <taxon>Planctomycetota</taxon>
        <taxon>Planctomycetia</taxon>
        <taxon>Gemmatales</taxon>
        <taxon>Gemmataceae</taxon>
        <taxon>Frigoriglobus</taxon>
    </lineage>
</organism>